<dbReference type="Proteomes" id="UP000662770">
    <property type="component" value="Chromosome"/>
</dbReference>
<dbReference type="SUPFAM" id="SSF55729">
    <property type="entry name" value="Acyl-CoA N-acyltransferases (Nat)"/>
    <property type="match status" value="1"/>
</dbReference>
<dbReference type="CDD" id="cd04301">
    <property type="entry name" value="NAT_SF"/>
    <property type="match status" value="1"/>
</dbReference>
<accession>A0ABX7QT08</accession>
<dbReference type="EMBL" id="CP071503">
    <property type="protein sequence ID" value="QSX34593.1"/>
    <property type="molecule type" value="Genomic_DNA"/>
</dbReference>
<evidence type="ECO:0000313" key="3">
    <source>
        <dbReference type="Proteomes" id="UP000662770"/>
    </source>
</evidence>
<dbReference type="InterPro" id="IPR000182">
    <property type="entry name" value="GNAT_dom"/>
</dbReference>
<keyword evidence="3" id="KW-1185">Reference proteome</keyword>
<sequence>MLRVIKPSDWPTIAYIQQTCYPHALLESVAVLQNKQQLAPHCCFVFEHQQQTVGYCFAHPWIDNQAPSLHQALAPNDAASTLYLHDVALLPQGRGQGLVHQLLHHLEQFTRISRYCSLSLVAVAGADRYWQKLGFTPCSISKDLNIYGDKAQYMRRELSD</sequence>
<protein>
    <submittedName>
        <fullName evidence="2">GNAT family N-acetyltransferase</fullName>
    </submittedName>
</protein>
<feature type="domain" description="N-acetyltransferase" evidence="1">
    <location>
        <begin position="1"/>
        <end position="159"/>
    </location>
</feature>
<proteinExistence type="predicted"/>
<reference evidence="2 3" key="1">
    <citation type="submission" date="2021-03" db="EMBL/GenBank/DDBJ databases">
        <title>Novel species identification of genus Shewanella.</title>
        <authorList>
            <person name="Liu G."/>
            <person name="Zhang Q."/>
        </authorList>
    </citation>
    <scope>NUCLEOTIDE SEQUENCE [LARGE SCALE GENOMIC DNA]</scope>
    <source>
        <strain evidence="2 3">FJAT-51800</strain>
    </source>
</reference>
<name>A0ABX7QT08_9GAMM</name>
<evidence type="ECO:0000313" key="2">
    <source>
        <dbReference type="EMBL" id="QSX34593.1"/>
    </source>
</evidence>
<dbReference type="InterPro" id="IPR016181">
    <property type="entry name" value="Acyl_CoA_acyltransferase"/>
</dbReference>
<dbReference type="Pfam" id="PF00583">
    <property type="entry name" value="Acetyltransf_1"/>
    <property type="match status" value="1"/>
</dbReference>
<dbReference type="RefSeq" id="WP_207355793.1">
    <property type="nucleotide sequence ID" value="NZ_CP071503.1"/>
</dbReference>
<dbReference type="PROSITE" id="PS51186">
    <property type="entry name" value="GNAT"/>
    <property type="match status" value="1"/>
</dbReference>
<evidence type="ECO:0000259" key="1">
    <source>
        <dbReference type="PROSITE" id="PS51186"/>
    </source>
</evidence>
<dbReference type="Gene3D" id="3.40.630.30">
    <property type="match status" value="1"/>
</dbReference>
<organism evidence="2 3">
    <name type="scientific">Shewanella avicenniae</name>
    <dbReference type="NCBI Taxonomy" id="2814294"/>
    <lineage>
        <taxon>Bacteria</taxon>
        <taxon>Pseudomonadati</taxon>
        <taxon>Pseudomonadota</taxon>
        <taxon>Gammaproteobacteria</taxon>
        <taxon>Alteromonadales</taxon>
        <taxon>Shewanellaceae</taxon>
        <taxon>Shewanella</taxon>
    </lineage>
</organism>
<gene>
    <name evidence="2" type="ORF">JYB87_04925</name>
</gene>